<dbReference type="Gene3D" id="3.60.15.10">
    <property type="entry name" value="Ribonuclease Z/Hydroxyacylglutathione hydrolase-like"/>
    <property type="match status" value="1"/>
</dbReference>
<evidence type="ECO:0000313" key="7">
    <source>
        <dbReference type="Proteomes" id="UP000030635"/>
    </source>
</evidence>
<dbReference type="CDD" id="cd06262">
    <property type="entry name" value="metallo-hydrolase-like_MBL-fold"/>
    <property type="match status" value="1"/>
</dbReference>
<dbReference type="KEGG" id="cbv:U729_3015"/>
<dbReference type="Proteomes" id="UP000030635">
    <property type="component" value="Chromosome"/>
</dbReference>
<dbReference type="RefSeq" id="WP_039316408.1">
    <property type="nucleotide sequence ID" value="NZ_CP006905.1"/>
</dbReference>
<dbReference type="EMBL" id="CP006905">
    <property type="protein sequence ID" value="AIY83240.1"/>
    <property type="molecule type" value="Genomic_DNA"/>
</dbReference>
<dbReference type="AlphaFoldDB" id="A0A0A7FWE1"/>
<dbReference type="PANTHER" id="PTHR46233:SF3">
    <property type="entry name" value="HYDROXYACYLGLUTATHIONE HYDROLASE GLOC"/>
    <property type="match status" value="1"/>
</dbReference>
<keyword evidence="2" id="KW-0479">Metal-binding</keyword>
<comment type="cofactor">
    <cofactor evidence="1">
        <name>Zn(2+)</name>
        <dbReference type="ChEBI" id="CHEBI:29105"/>
    </cofactor>
</comment>
<name>A0A0A7FWE1_9CLOT</name>
<dbReference type="InterPro" id="IPR001279">
    <property type="entry name" value="Metallo-B-lactamas"/>
</dbReference>
<dbReference type="InterPro" id="IPR051453">
    <property type="entry name" value="MBL_Glyoxalase_II"/>
</dbReference>
<sequence length="199" mass="21828">MIIKTIPAGIYDANCYIVIDEKTREAGIIDPGGDEVKLLEIINGLNIKPKFILLTHAHLDHVGAVEYLSDKLKIPFYVHEAEQKYIDNKSYVYGSIRKADGYLTEDSNLSIGDKKVKVIHTPGHTEGGVSFLIADSLFSGDTLFNGAIGRTDFAGGDFGKIITSIKTKLLPLGDYVDVYPGHGPKSTIGFERKNNPFLN</sequence>
<protein>
    <submittedName>
        <fullName evidence="6">Metallo-beta-lactamase superfamily protein</fullName>
    </submittedName>
</protein>
<evidence type="ECO:0000256" key="3">
    <source>
        <dbReference type="ARBA" id="ARBA00022801"/>
    </source>
</evidence>
<organism evidence="6 7">
    <name type="scientific">Clostridium baratii str. Sullivan</name>
    <dbReference type="NCBI Taxonomy" id="1415775"/>
    <lineage>
        <taxon>Bacteria</taxon>
        <taxon>Bacillati</taxon>
        <taxon>Bacillota</taxon>
        <taxon>Clostridia</taxon>
        <taxon>Eubacteriales</taxon>
        <taxon>Clostridiaceae</taxon>
        <taxon>Clostridium</taxon>
    </lineage>
</organism>
<dbReference type="Pfam" id="PF00753">
    <property type="entry name" value="Lactamase_B"/>
    <property type="match status" value="1"/>
</dbReference>
<accession>A0A0A7FWE1</accession>
<dbReference type="OrthoDB" id="9802248at2"/>
<dbReference type="eggNOG" id="COG0491">
    <property type="taxonomic scope" value="Bacteria"/>
</dbReference>
<dbReference type="PANTHER" id="PTHR46233">
    <property type="entry name" value="HYDROXYACYLGLUTATHIONE HYDROLASE GLOC"/>
    <property type="match status" value="1"/>
</dbReference>
<evidence type="ECO:0000256" key="1">
    <source>
        <dbReference type="ARBA" id="ARBA00001947"/>
    </source>
</evidence>
<feature type="domain" description="Metallo-beta-lactamase" evidence="5">
    <location>
        <begin position="12"/>
        <end position="182"/>
    </location>
</feature>
<evidence type="ECO:0000313" key="6">
    <source>
        <dbReference type="EMBL" id="AIY83240.1"/>
    </source>
</evidence>
<keyword evidence="4" id="KW-0862">Zinc</keyword>
<proteinExistence type="predicted"/>
<dbReference type="SMART" id="SM00849">
    <property type="entry name" value="Lactamase_B"/>
    <property type="match status" value="1"/>
</dbReference>
<gene>
    <name evidence="6" type="ORF">U729_3015</name>
</gene>
<dbReference type="STRING" id="1561.NPD11_23"/>
<keyword evidence="3" id="KW-0378">Hydrolase</keyword>
<evidence type="ECO:0000256" key="4">
    <source>
        <dbReference type="ARBA" id="ARBA00022833"/>
    </source>
</evidence>
<dbReference type="GO" id="GO:0046872">
    <property type="term" value="F:metal ion binding"/>
    <property type="evidence" value="ECO:0007669"/>
    <property type="project" value="UniProtKB-KW"/>
</dbReference>
<keyword evidence="7" id="KW-1185">Reference proteome</keyword>
<reference evidence="6 7" key="1">
    <citation type="journal article" date="2015" name="Infect. Genet. Evol.">
        <title>Genomic sequences of six botulinum neurotoxin-producing strains representing three clostridial species illustrate the mobility and diversity of botulinum neurotoxin genes.</title>
        <authorList>
            <person name="Smith T.J."/>
            <person name="Hill K.K."/>
            <person name="Xie G."/>
            <person name="Foley B.T."/>
            <person name="Williamson C.H."/>
            <person name="Foster J.T."/>
            <person name="Johnson S.L."/>
            <person name="Chertkov O."/>
            <person name="Teshima H."/>
            <person name="Gibbons H.S."/>
            <person name="Johnsky L.A."/>
            <person name="Karavis M.A."/>
            <person name="Smith L.A."/>
        </authorList>
    </citation>
    <scope>NUCLEOTIDE SEQUENCE [LARGE SCALE GENOMIC DNA]</scope>
    <source>
        <strain evidence="6 7">Sullivan</strain>
    </source>
</reference>
<dbReference type="InterPro" id="IPR036866">
    <property type="entry name" value="RibonucZ/Hydroxyglut_hydro"/>
</dbReference>
<evidence type="ECO:0000256" key="2">
    <source>
        <dbReference type="ARBA" id="ARBA00022723"/>
    </source>
</evidence>
<dbReference type="GO" id="GO:0016787">
    <property type="term" value="F:hydrolase activity"/>
    <property type="evidence" value="ECO:0007669"/>
    <property type="project" value="UniProtKB-KW"/>
</dbReference>
<evidence type="ECO:0000259" key="5">
    <source>
        <dbReference type="SMART" id="SM00849"/>
    </source>
</evidence>
<dbReference type="SUPFAM" id="SSF56281">
    <property type="entry name" value="Metallo-hydrolase/oxidoreductase"/>
    <property type="match status" value="1"/>
</dbReference>
<dbReference type="HOGENOM" id="CLU_030571_5_4_9"/>